<organism evidence="1 2">
    <name type="scientific">Dentiscutata erythropus</name>
    <dbReference type="NCBI Taxonomy" id="1348616"/>
    <lineage>
        <taxon>Eukaryota</taxon>
        <taxon>Fungi</taxon>
        <taxon>Fungi incertae sedis</taxon>
        <taxon>Mucoromycota</taxon>
        <taxon>Glomeromycotina</taxon>
        <taxon>Glomeromycetes</taxon>
        <taxon>Diversisporales</taxon>
        <taxon>Gigasporaceae</taxon>
        <taxon>Dentiscutata</taxon>
    </lineage>
</organism>
<dbReference type="Proteomes" id="UP000789405">
    <property type="component" value="Unassembled WGS sequence"/>
</dbReference>
<name>A0A9N9K1V1_9GLOM</name>
<feature type="non-terminal residue" evidence="1">
    <location>
        <position position="47"/>
    </location>
</feature>
<keyword evidence="2" id="KW-1185">Reference proteome</keyword>
<gene>
    <name evidence="1" type="ORF">DERYTH_LOCUS24143</name>
</gene>
<protein>
    <submittedName>
        <fullName evidence="1">14787_t:CDS:1</fullName>
    </submittedName>
</protein>
<evidence type="ECO:0000313" key="2">
    <source>
        <dbReference type="Proteomes" id="UP000789405"/>
    </source>
</evidence>
<dbReference type="EMBL" id="CAJVPY010039207">
    <property type="protein sequence ID" value="CAG8804642.1"/>
    <property type="molecule type" value="Genomic_DNA"/>
</dbReference>
<comment type="caution">
    <text evidence="1">The sequence shown here is derived from an EMBL/GenBank/DDBJ whole genome shotgun (WGS) entry which is preliminary data.</text>
</comment>
<evidence type="ECO:0000313" key="1">
    <source>
        <dbReference type="EMBL" id="CAG8804642.1"/>
    </source>
</evidence>
<dbReference type="AlphaFoldDB" id="A0A9N9K1V1"/>
<reference evidence="1" key="1">
    <citation type="submission" date="2021-06" db="EMBL/GenBank/DDBJ databases">
        <authorList>
            <person name="Kallberg Y."/>
            <person name="Tangrot J."/>
            <person name="Rosling A."/>
        </authorList>
    </citation>
    <scope>NUCLEOTIDE SEQUENCE</scope>
    <source>
        <strain evidence="1">MA453B</strain>
    </source>
</reference>
<sequence length="47" mass="5346">LGLKGNENEKAMWREIEYELQTIQVGELGYDHPFCSGILHDSSLPIN</sequence>
<feature type="non-terminal residue" evidence="1">
    <location>
        <position position="1"/>
    </location>
</feature>
<accession>A0A9N9K1V1</accession>
<dbReference type="OrthoDB" id="2349207at2759"/>
<proteinExistence type="predicted"/>